<dbReference type="PROSITE" id="PS50118">
    <property type="entry name" value="HMG_BOX_2"/>
    <property type="match status" value="1"/>
</dbReference>
<comment type="caution">
    <text evidence="10">The sequence shown here is derived from an EMBL/GenBank/DDBJ whole genome shotgun (WGS) entry which is preliminary data.</text>
</comment>
<keyword evidence="5" id="KW-0804">Transcription</keyword>
<feature type="region of interest" description="Disordered" evidence="8">
    <location>
        <begin position="504"/>
        <end position="566"/>
    </location>
</feature>
<reference evidence="10 11" key="1">
    <citation type="submission" date="2024-05" db="EMBL/GenBank/DDBJ databases">
        <title>Culex pipiens pipiens assembly and annotation.</title>
        <authorList>
            <person name="Alout H."/>
            <person name="Durand T."/>
        </authorList>
    </citation>
    <scope>NUCLEOTIDE SEQUENCE [LARGE SCALE GENOMIC DNA]</scope>
    <source>
        <strain evidence="10">HA-2024</strain>
        <tissue evidence="10">Whole body</tissue>
    </source>
</reference>
<dbReference type="Gene3D" id="1.10.30.10">
    <property type="entry name" value="High mobility group box domain"/>
    <property type="match status" value="1"/>
</dbReference>
<evidence type="ECO:0000256" key="1">
    <source>
        <dbReference type="ARBA" id="ARBA00022491"/>
    </source>
</evidence>
<dbReference type="GO" id="GO:0003677">
    <property type="term" value="F:DNA binding"/>
    <property type="evidence" value="ECO:0007669"/>
    <property type="project" value="UniProtKB-UniRule"/>
</dbReference>
<dbReference type="SUPFAM" id="SSF47095">
    <property type="entry name" value="HMG-box"/>
    <property type="match status" value="1"/>
</dbReference>
<dbReference type="PANTHER" id="PTHR13059">
    <property type="entry name" value="HMG-BOX TRANSCRIPTION FACTOR BBX"/>
    <property type="match status" value="1"/>
</dbReference>
<feature type="compositionally biased region" description="Acidic residues" evidence="8">
    <location>
        <begin position="310"/>
        <end position="325"/>
    </location>
</feature>
<dbReference type="GO" id="GO:0005634">
    <property type="term" value="C:nucleus"/>
    <property type="evidence" value="ECO:0007669"/>
    <property type="project" value="UniProtKB-UniRule"/>
</dbReference>
<proteinExistence type="predicted"/>
<evidence type="ECO:0000313" key="10">
    <source>
        <dbReference type="EMBL" id="KAL1379298.1"/>
    </source>
</evidence>
<dbReference type="SMART" id="SM00398">
    <property type="entry name" value="HMG"/>
    <property type="match status" value="1"/>
</dbReference>
<dbReference type="EMBL" id="JBEHCU010009756">
    <property type="protein sequence ID" value="KAL1379298.1"/>
    <property type="molecule type" value="Genomic_DNA"/>
</dbReference>
<keyword evidence="6 7" id="KW-0539">Nucleus</keyword>
<feature type="compositionally biased region" description="Polar residues" evidence="8">
    <location>
        <begin position="1100"/>
        <end position="1113"/>
    </location>
</feature>
<dbReference type="InterPro" id="IPR058607">
    <property type="entry name" value="HMG-box_Cic-like"/>
</dbReference>
<feature type="region of interest" description="Disordered" evidence="8">
    <location>
        <begin position="1203"/>
        <end position="1226"/>
    </location>
</feature>
<feature type="DNA-binding region" description="HMG box" evidence="7">
    <location>
        <begin position="433"/>
        <end position="501"/>
    </location>
</feature>
<evidence type="ECO:0000256" key="3">
    <source>
        <dbReference type="ARBA" id="ARBA00023015"/>
    </source>
</evidence>
<dbReference type="InterPro" id="IPR036910">
    <property type="entry name" value="HMG_box_dom_sf"/>
</dbReference>
<feature type="compositionally biased region" description="Polar residues" evidence="8">
    <location>
        <begin position="715"/>
        <end position="744"/>
    </location>
</feature>
<feature type="region of interest" description="Disordered" evidence="8">
    <location>
        <begin position="973"/>
        <end position="1131"/>
    </location>
</feature>
<gene>
    <name evidence="10" type="ORF">pipiens_003816</name>
</gene>
<feature type="compositionally biased region" description="Gly residues" evidence="8">
    <location>
        <begin position="101"/>
        <end position="110"/>
    </location>
</feature>
<evidence type="ECO:0000259" key="9">
    <source>
        <dbReference type="PROSITE" id="PS50118"/>
    </source>
</evidence>
<dbReference type="Pfam" id="PF25981">
    <property type="entry name" value="HTH_Cic_C"/>
    <property type="match status" value="1"/>
</dbReference>
<feature type="region of interest" description="Disordered" evidence="8">
    <location>
        <begin position="258"/>
        <end position="277"/>
    </location>
</feature>
<feature type="region of interest" description="Disordered" evidence="8">
    <location>
        <begin position="64"/>
        <end position="110"/>
    </location>
</feature>
<feature type="compositionally biased region" description="Basic residues" evidence="8">
    <location>
        <begin position="692"/>
        <end position="714"/>
    </location>
</feature>
<feature type="region of interest" description="Disordered" evidence="8">
    <location>
        <begin position="772"/>
        <end position="820"/>
    </location>
</feature>
<feature type="region of interest" description="Disordered" evidence="8">
    <location>
        <begin position="1293"/>
        <end position="1337"/>
    </location>
</feature>
<feature type="region of interest" description="Disordered" evidence="8">
    <location>
        <begin position="409"/>
        <end position="434"/>
    </location>
</feature>
<dbReference type="PANTHER" id="PTHR13059:SF13">
    <property type="entry name" value="PROTEIN CAPICUA HOMOLOG"/>
    <property type="match status" value="1"/>
</dbReference>
<feature type="region of interest" description="Disordered" evidence="8">
    <location>
        <begin position="294"/>
        <end position="392"/>
    </location>
</feature>
<evidence type="ECO:0000256" key="5">
    <source>
        <dbReference type="ARBA" id="ARBA00023163"/>
    </source>
</evidence>
<sequence>MNYLNMNLNDLQTGAELYIRCLMSLSSSRSATPCNSFSSPTGHASSPLALASTTQSPVTIGNRQNVFMPIGSPAAPSSSDPHGGGGGGGKFKTNTPSPNIYGGGGLQGQGMGGVGPGMGMVVGGQQPPLIRPELLRPAQPPPHQPIVSLPPTGHATSVIRISPASASASQQQQQQHPAGLYATFPSQQQVIVDPGLQQVRSQPQQTIHIQQSSIVQQQQHQQQQQQPVTVPKNGISTGSIFQWHTLLPIIHAPASKAYVHHHQQQHHQSGGYPPASQQLQVAATAATTTIIASPTVKMCTPPPSEPSAAGDEECDDDQGDDDVFEAEPVKTNANNTNYNSNQTNNNPTFHGSGSGGQLLRGMDIEAGSGTFPPQNLGGGTASSKAEADSLVKRRTQSCSAALQAANSAAAGGGAGSKDSQPPPSPLNKKDAKIRRPMNAFMIFSKRHRALVHQKHPNQDNRTVSKILGEWWYALKPEEKTKYHELASEVKEAHFKAHPEWKWCSKDRRKSSSSAKDGRGRMDSFDGNDSFDEKSPTTPSEHQPSTQTVPTTPNQQQPPSDNIPITVAPYNTIRPAAAAAPETEDATMSDDEQQMVIAEDSSSGLPNGLLPPIAETVEIDLKCAEKVTASDSDVDVADTDAADYKIKVSDSLVSSASSSSKTMGRTTGIPITTIIIITLPSSATRTEVPRIRSGCRRFSRRVAPSRRCPRARKRSPSSSNNTQQDQYQGVSTPTAIKSEPTDNMCNNNNNNNNGKVVTTNGGGNIFNFSTASIKEHQSQQQQPPPQSQFVPSPSAMGLQQQQQQQQHHQQQQFSAENGGGQQQAILTPNQLLAAAAGRQKFMFAVNANNSQFAFVLPDSQQYALSDRSKLYASPSTSLSSSSSSSASLTPSSQTSSSSSSSSSSTSSTVPGLSASTAYALTTQGQQQQQQQQHLKQAISSSTTSTTTNTLQPVQYLIQGKIPNLLISTAANTTQGYHQQQQQPQQQLISIKQEPPESPGGPGGGGGGRNLPVTPNSCSSSAPVAPPSADQPVPAASDETDDDFDQAPESKKFILAPTPAQLGRAPLQRRQMSTNSNGAGDCASSPTGSVGSDGDGGPPLSATQMPPSALPTPTSAFLDDFQSPQISPTTKTKNFFKKVKPDDMDNVLRTVDFEKKFKTLPQFKPEECQSPSAISQCATVLDGHSVQLVHHRQPVLRAGLQHGTVQRNGRRQCGPVPADAQNPVGPVGQFGRGEGPPGRSFEHRRGLVMQLFQEHGMFPSSQATNNFQLAHSDIFQNKQQLQLKIREVRQKYMAQPPGFTPHSAGPMTPTDHLGAATPSDPSQQSLQNIQQQQQQQQQD</sequence>
<keyword evidence="1" id="KW-0678">Repressor</keyword>
<evidence type="ECO:0000256" key="7">
    <source>
        <dbReference type="PROSITE-ProRule" id="PRU00267"/>
    </source>
</evidence>
<evidence type="ECO:0000256" key="4">
    <source>
        <dbReference type="ARBA" id="ARBA00023125"/>
    </source>
</evidence>
<dbReference type="InterPro" id="IPR052412">
    <property type="entry name" value="CC-Dev_Transcription_Reg"/>
</dbReference>
<evidence type="ECO:0000256" key="2">
    <source>
        <dbReference type="ARBA" id="ARBA00022553"/>
    </source>
</evidence>
<feature type="compositionally biased region" description="Low complexity" evidence="8">
    <location>
        <begin position="1017"/>
        <end position="1035"/>
    </location>
</feature>
<feature type="compositionally biased region" description="Low complexity" evidence="8">
    <location>
        <begin position="542"/>
        <end position="558"/>
    </location>
</feature>
<keyword evidence="2" id="KW-0597">Phosphoprotein</keyword>
<keyword evidence="11" id="KW-1185">Reference proteome</keyword>
<feature type="compositionally biased region" description="Low complexity" evidence="8">
    <location>
        <begin position="331"/>
        <end position="348"/>
    </location>
</feature>
<name>A0ABD1CSG7_CULPP</name>
<dbReference type="Proteomes" id="UP001562425">
    <property type="component" value="Unassembled WGS sequence"/>
</dbReference>
<evidence type="ECO:0000313" key="11">
    <source>
        <dbReference type="Proteomes" id="UP001562425"/>
    </source>
</evidence>
<dbReference type="InterPro" id="IPR058606">
    <property type="entry name" value="HTH_Cic_C"/>
</dbReference>
<organism evidence="10 11">
    <name type="scientific">Culex pipiens pipiens</name>
    <name type="common">Northern house mosquito</name>
    <dbReference type="NCBI Taxonomy" id="38569"/>
    <lineage>
        <taxon>Eukaryota</taxon>
        <taxon>Metazoa</taxon>
        <taxon>Ecdysozoa</taxon>
        <taxon>Arthropoda</taxon>
        <taxon>Hexapoda</taxon>
        <taxon>Insecta</taxon>
        <taxon>Pterygota</taxon>
        <taxon>Neoptera</taxon>
        <taxon>Endopterygota</taxon>
        <taxon>Diptera</taxon>
        <taxon>Nematocera</taxon>
        <taxon>Culicoidea</taxon>
        <taxon>Culicidae</taxon>
        <taxon>Culicinae</taxon>
        <taxon>Culicini</taxon>
        <taxon>Culex</taxon>
        <taxon>Culex</taxon>
    </lineage>
</organism>
<feature type="compositionally biased region" description="Gly residues" evidence="8">
    <location>
        <begin position="998"/>
        <end position="1007"/>
    </location>
</feature>
<keyword evidence="4 7" id="KW-0238">DNA-binding</keyword>
<feature type="compositionally biased region" description="Low complexity" evidence="8">
    <location>
        <begin position="786"/>
        <end position="811"/>
    </location>
</feature>
<protein>
    <recommendedName>
        <fullName evidence="9">HMG box domain-containing protein</fullName>
    </recommendedName>
</protein>
<feature type="compositionally biased region" description="Low complexity" evidence="8">
    <location>
        <begin position="1321"/>
        <end position="1337"/>
    </location>
</feature>
<keyword evidence="3" id="KW-0805">Transcription regulation</keyword>
<dbReference type="CDD" id="cd21990">
    <property type="entry name" value="HMG-box_CIC-like"/>
    <property type="match status" value="1"/>
</dbReference>
<dbReference type="InterPro" id="IPR009071">
    <property type="entry name" value="HMG_box_dom"/>
</dbReference>
<feature type="region of interest" description="Disordered" evidence="8">
    <location>
        <begin position="871"/>
        <end position="910"/>
    </location>
</feature>
<feature type="domain" description="HMG box" evidence="9">
    <location>
        <begin position="433"/>
        <end position="501"/>
    </location>
</feature>
<feature type="compositionally biased region" description="Low complexity" evidence="8">
    <location>
        <begin position="745"/>
        <end position="758"/>
    </location>
</feature>
<feature type="region of interest" description="Disordered" evidence="8">
    <location>
        <begin position="685"/>
        <end position="760"/>
    </location>
</feature>
<evidence type="ECO:0000256" key="8">
    <source>
        <dbReference type="SAM" id="MobiDB-lite"/>
    </source>
</evidence>
<evidence type="ECO:0000256" key="6">
    <source>
        <dbReference type="ARBA" id="ARBA00023242"/>
    </source>
</evidence>
<dbReference type="Pfam" id="PF00505">
    <property type="entry name" value="HMG_box"/>
    <property type="match status" value="1"/>
</dbReference>
<dbReference type="FunFam" id="1.10.30.10:FF:000010">
    <property type="entry name" value="Capicua transcriptional repressor b"/>
    <property type="match status" value="1"/>
</dbReference>
<accession>A0ABD1CSG7</accession>